<dbReference type="EMBL" id="WIXE01011755">
    <property type="protein sequence ID" value="KAK5976522.1"/>
    <property type="molecule type" value="Genomic_DNA"/>
</dbReference>
<accession>A0AAN8FD51</accession>
<keyword evidence="5" id="KW-1185">Reference proteome</keyword>
<feature type="compositionally biased region" description="Polar residues" evidence="3">
    <location>
        <begin position="171"/>
        <end position="190"/>
    </location>
</feature>
<evidence type="ECO:0000256" key="1">
    <source>
        <dbReference type="ARBA" id="ARBA00009275"/>
    </source>
</evidence>
<evidence type="ECO:0000313" key="4">
    <source>
        <dbReference type="EMBL" id="KAK5976522.1"/>
    </source>
</evidence>
<proteinExistence type="inferred from homology"/>
<sequence length="746" mass="86298">MYPYDVSGNRFWHDDFPNGSRPDNLRFSPRPLFCNDNLQWRPGPPFHNRFWPQQQNQFFDCYNREDFMPWGCPRGRSYNRRPRNFVRAKRRLVVQPNRPVPYRMPNDDDDLPWHRSTIKKENREQSATNFQVFDGSSVYGSGEMMQTSEMENPMEPSMEVSDVHAVDGDAHQSSPDASIPLSLQGSPSDDSVSKERKRKKHPDQPLYVSKLQSMRSPKSELPSTPPKMLEPEPTRKQPSTFVQKQDNFPVHSTEVYSMIEELKDEFGASSVVCKIENDRMLSPRVVHMKRNENKKTSLLSPRSLKVESCMSQMENLNIESNGMSPVADRLCSDCSETADGQSSQPNLIWITSVLNNHLSLSDAQTNNECSDKGIVVLPDVVDKDQLKQRANGCVLFNKWKDHSYENIQGDVLEPYIDSHCHFDFIYNKCKGNLETWKRSYPRVWHNYFSGCIPNFIDPSLFTTGNTHYDPIWIQEQIKDPSVLGTTFGCHPHFAHIFKDTIHETLVQLLKEKDKYKIVAVGECGIDYMKSDGDPEVQKKVFLTQLNLSKKYDLPVVIHCRSGPRGSFDAEQSCFEVIEKAEMSRHHHVHRHCFNENWDVARRWLTRFWNVRFGFTSLISSWEQNEVEKYEVLKRLPLQNMVLETDAPYFRPNQYDCCRSGKVAYDKTSFPPMAVNVAFVIAKAKNIDVNEVIRVTTLNTRHLSALQYVKNMRIWVHASGKILWLPLTAMISEVPPSGEKRKMVSHT</sequence>
<reference evidence="4 5" key="1">
    <citation type="submission" date="2019-10" db="EMBL/GenBank/DDBJ databases">
        <title>Assembly and Annotation for the nematode Trichostrongylus colubriformis.</title>
        <authorList>
            <person name="Martin J."/>
        </authorList>
    </citation>
    <scope>NUCLEOTIDE SEQUENCE [LARGE SCALE GENOMIC DNA]</scope>
    <source>
        <strain evidence="4">G859</strain>
        <tissue evidence="4">Whole worm</tissue>
    </source>
</reference>
<dbReference type="Proteomes" id="UP001331761">
    <property type="component" value="Unassembled WGS sequence"/>
</dbReference>
<feature type="region of interest" description="Disordered" evidence="3">
    <location>
        <begin position="119"/>
        <end position="141"/>
    </location>
</feature>
<name>A0AAN8FD51_TRICO</name>
<protein>
    <recommendedName>
        <fullName evidence="6">TatD</fullName>
    </recommendedName>
</protein>
<dbReference type="PANTHER" id="PTHR46363:SF1">
    <property type="entry name" value="DEOXYRIBONUCLEASE TATDN2-RELATED"/>
    <property type="match status" value="1"/>
</dbReference>
<dbReference type="PROSITE" id="PS01137">
    <property type="entry name" value="TATD_1"/>
    <property type="match status" value="1"/>
</dbReference>
<dbReference type="InterPro" id="IPR032466">
    <property type="entry name" value="Metal_Hydrolase"/>
</dbReference>
<keyword evidence="2" id="KW-0378">Hydrolase</keyword>
<dbReference type="InterPro" id="IPR001130">
    <property type="entry name" value="TatD-like"/>
</dbReference>
<feature type="region of interest" description="Disordered" evidence="3">
    <location>
        <begin position="167"/>
        <end position="240"/>
    </location>
</feature>
<comment type="caution">
    <text evidence="4">The sequence shown here is derived from an EMBL/GenBank/DDBJ whole genome shotgun (WGS) entry which is preliminary data.</text>
</comment>
<dbReference type="AlphaFoldDB" id="A0AAN8FD51"/>
<evidence type="ECO:0008006" key="6">
    <source>
        <dbReference type="Google" id="ProtNLM"/>
    </source>
</evidence>
<dbReference type="CDD" id="cd01310">
    <property type="entry name" value="TatD_DNAse"/>
    <property type="match status" value="1"/>
</dbReference>
<organism evidence="4 5">
    <name type="scientific">Trichostrongylus colubriformis</name>
    <name type="common">Black scour worm</name>
    <dbReference type="NCBI Taxonomy" id="6319"/>
    <lineage>
        <taxon>Eukaryota</taxon>
        <taxon>Metazoa</taxon>
        <taxon>Ecdysozoa</taxon>
        <taxon>Nematoda</taxon>
        <taxon>Chromadorea</taxon>
        <taxon>Rhabditida</taxon>
        <taxon>Rhabditina</taxon>
        <taxon>Rhabditomorpha</taxon>
        <taxon>Strongyloidea</taxon>
        <taxon>Trichostrongylidae</taxon>
        <taxon>Trichostrongylus</taxon>
    </lineage>
</organism>
<comment type="similarity">
    <text evidence="1">Belongs to the metallo-dependent hydrolases superfamily. TatD-type hydrolase family.</text>
</comment>
<dbReference type="Pfam" id="PF01026">
    <property type="entry name" value="TatD_DNase"/>
    <property type="match status" value="1"/>
</dbReference>
<dbReference type="GO" id="GO:0016788">
    <property type="term" value="F:hydrolase activity, acting on ester bonds"/>
    <property type="evidence" value="ECO:0007669"/>
    <property type="project" value="InterPro"/>
</dbReference>
<dbReference type="PANTHER" id="PTHR46363">
    <property type="entry name" value="DEOXYRIBONUCLEASE TATDN2-RELATED"/>
    <property type="match status" value="1"/>
</dbReference>
<dbReference type="SUPFAM" id="SSF51556">
    <property type="entry name" value="Metallo-dependent hydrolases"/>
    <property type="match status" value="1"/>
</dbReference>
<dbReference type="InterPro" id="IPR018228">
    <property type="entry name" value="DNase_TatD-rel_CS"/>
</dbReference>
<evidence type="ECO:0000313" key="5">
    <source>
        <dbReference type="Proteomes" id="UP001331761"/>
    </source>
</evidence>
<dbReference type="Gene3D" id="3.20.20.140">
    <property type="entry name" value="Metal-dependent hydrolases"/>
    <property type="match status" value="1"/>
</dbReference>
<evidence type="ECO:0000256" key="3">
    <source>
        <dbReference type="SAM" id="MobiDB-lite"/>
    </source>
</evidence>
<evidence type="ECO:0000256" key="2">
    <source>
        <dbReference type="ARBA" id="ARBA00022801"/>
    </source>
</evidence>
<gene>
    <name evidence="4" type="ORF">GCK32_002347</name>
</gene>